<protein>
    <recommendedName>
        <fullName evidence="1">Methyltransferase domain-containing protein</fullName>
    </recommendedName>
</protein>
<feature type="domain" description="Methyltransferase" evidence="1">
    <location>
        <begin position="84"/>
        <end position="179"/>
    </location>
</feature>
<dbReference type="RefSeq" id="WP_115214570.1">
    <property type="nucleotide sequence ID" value="NZ_QKWJ01000049.1"/>
</dbReference>
<proteinExistence type="predicted"/>
<sequence length="217" mass="24577">MTTITAATRKKPLLEALTWKFFDFEDYLFEKRHGLDLGGIIAANDLMESDRLPVAHASAYHAVWCRNLRELFAEAGRTGEAFDNFIDLGSGKGKACFYAHTRRPFGKIVGVELSDKLNAIANGNLEKFRSGSASNISFTNADATEFELPDASNLIFMFNPFDDVILRKFVSRNLEHFRKGRSMIAYANDVHRATLEDFGFTAVFRNPRRKLSLHRCQ</sequence>
<dbReference type="CDD" id="cd02440">
    <property type="entry name" value="AdoMet_MTases"/>
    <property type="match status" value="1"/>
</dbReference>
<evidence type="ECO:0000313" key="3">
    <source>
        <dbReference type="Proteomes" id="UP000255165"/>
    </source>
</evidence>
<dbReference type="InterPro" id="IPR029063">
    <property type="entry name" value="SAM-dependent_MTases_sf"/>
</dbReference>
<accession>A0A370NN38</accession>
<keyword evidence="3" id="KW-1185">Reference proteome</keyword>
<dbReference type="Gene3D" id="3.40.50.150">
    <property type="entry name" value="Vaccinia Virus protein VP39"/>
    <property type="match status" value="1"/>
</dbReference>
<dbReference type="SUPFAM" id="SSF53335">
    <property type="entry name" value="S-adenosyl-L-methionine-dependent methyltransferases"/>
    <property type="match status" value="1"/>
</dbReference>
<evidence type="ECO:0000313" key="2">
    <source>
        <dbReference type="EMBL" id="RDK07022.1"/>
    </source>
</evidence>
<comment type="caution">
    <text evidence="2">The sequence shown here is derived from an EMBL/GenBank/DDBJ whole genome shotgun (WGS) entry which is preliminary data.</text>
</comment>
<reference evidence="3" key="1">
    <citation type="submission" date="2018-06" db="EMBL/GenBank/DDBJ databases">
        <authorList>
            <person name="Feng T."/>
            <person name="Jeon C.O."/>
        </authorList>
    </citation>
    <scope>NUCLEOTIDE SEQUENCE [LARGE SCALE GENOMIC DNA]</scope>
    <source>
        <strain evidence="3">S23</strain>
    </source>
</reference>
<dbReference type="Pfam" id="PF13847">
    <property type="entry name" value="Methyltransf_31"/>
    <property type="match status" value="1"/>
</dbReference>
<dbReference type="Proteomes" id="UP000255165">
    <property type="component" value="Unassembled WGS sequence"/>
</dbReference>
<dbReference type="EMBL" id="QKWJ01000049">
    <property type="protein sequence ID" value="RDK07022.1"/>
    <property type="molecule type" value="Genomic_DNA"/>
</dbReference>
<name>A0A370NN38_9BURK</name>
<dbReference type="AlphaFoldDB" id="A0A370NN38"/>
<evidence type="ECO:0000259" key="1">
    <source>
        <dbReference type="Pfam" id="PF13847"/>
    </source>
</evidence>
<organism evidence="2 3">
    <name type="scientific">Cupriavidus lacunae</name>
    <dbReference type="NCBI Taxonomy" id="2666307"/>
    <lineage>
        <taxon>Bacteria</taxon>
        <taxon>Pseudomonadati</taxon>
        <taxon>Pseudomonadota</taxon>
        <taxon>Betaproteobacteria</taxon>
        <taxon>Burkholderiales</taxon>
        <taxon>Burkholderiaceae</taxon>
        <taxon>Cupriavidus</taxon>
    </lineage>
</organism>
<dbReference type="InterPro" id="IPR025714">
    <property type="entry name" value="Methyltranfer_dom"/>
</dbReference>
<gene>
    <name evidence="2" type="ORF">DN412_28090</name>
</gene>